<dbReference type="RefSeq" id="WP_110256213.1">
    <property type="nucleotide sequence ID" value="NZ_QJKB01000005.1"/>
</dbReference>
<evidence type="ECO:0000313" key="2">
    <source>
        <dbReference type="Proteomes" id="UP000247792"/>
    </source>
</evidence>
<proteinExistence type="predicted"/>
<evidence type="ECO:0008006" key="3">
    <source>
        <dbReference type="Google" id="ProtNLM"/>
    </source>
</evidence>
<reference evidence="1 2" key="1">
    <citation type="submission" date="2018-05" db="EMBL/GenBank/DDBJ databases">
        <title>Genomic Encyclopedia of Type Strains, Phase IV (KMG-IV): sequencing the most valuable type-strain genomes for metagenomic binning, comparative biology and taxonomic classification.</title>
        <authorList>
            <person name="Goeker M."/>
        </authorList>
    </citation>
    <scope>NUCLEOTIDE SEQUENCE [LARGE SCALE GENOMIC DNA]</scope>
    <source>
        <strain evidence="1 2">DSM 19792</strain>
    </source>
</reference>
<accession>A0A318J4I8</accession>
<evidence type="ECO:0000313" key="1">
    <source>
        <dbReference type="EMBL" id="PXX42688.1"/>
    </source>
</evidence>
<name>A0A318J4I8_9BURK</name>
<protein>
    <recommendedName>
        <fullName evidence="3">DUF1444 family protein</fullName>
    </recommendedName>
</protein>
<organism evidence="1 2">
    <name type="scientific">Undibacterium pigrum</name>
    <dbReference type="NCBI Taxonomy" id="401470"/>
    <lineage>
        <taxon>Bacteria</taxon>
        <taxon>Pseudomonadati</taxon>
        <taxon>Pseudomonadota</taxon>
        <taxon>Betaproteobacteria</taxon>
        <taxon>Burkholderiales</taxon>
        <taxon>Oxalobacteraceae</taxon>
        <taxon>Undibacterium</taxon>
    </lineage>
</organism>
<gene>
    <name evidence="1" type="ORF">DFR42_105351</name>
</gene>
<dbReference type="AlphaFoldDB" id="A0A318J4I8"/>
<comment type="caution">
    <text evidence="1">The sequence shown here is derived from an EMBL/GenBank/DDBJ whole genome shotgun (WGS) entry which is preliminary data.</text>
</comment>
<sequence length="405" mass="45251">MGFFDLFKSRPSTQKFAQIVIKYARNQGLAQTMHFDEAEFRLVVGENGSHVLNLHNAYRDYCAAAKSQRDNVLLKYTAGLQISGIPEDFASAKEHLMPSLKPRGQGEYLRLNAMLQDQTASYEEAALPFGEDALLMLAYDTEHSMALVNRSNYDTWNISLEEALKVALDNLRDRTTDQFTDLGDGVIAGVWEDAYDSSRILLSDLLYRAGCGSAPVMMVPTRGRLLLCPANSSTAQLNMLNHAKNCMEQEGRVVSAGMYMIRDGKPVSYTPDNADVLDRLHNLQTTQRAEDYSTQKELLDALHDKTGKDIFVASYTVLKNNDTDKLTSLSTWTQDVVSLLPKTDLVAMVIPGIQEGDYNNKILSWEDLHSIAGELMQRVHGYPERYLVTDFPAQDKLDGVAESTL</sequence>
<dbReference type="OrthoDB" id="6770354at2"/>
<keyword evidence="2" id="KW-1185">Reference proteome</keyword>
<dbReference type="Proteomes" id="UP000247792">
    <property type="component" value="Unassembled WGS sequence"/>
</dbReference>
<dbReference type="EMBL" id="QJKB01000005">
    <property type="protein sequence ID" value="PXX42688.1"/>
    <property type="molecule type" value="Genomic_DNA"/>
</dbReference>